<protein>
    <recommendedName>
        <fullName evidence="5">Probable membrane transporter protein</fullName>
    </recommendedName>
</protein>
<comment type="subcellular location">
    <subcellularLocation>
        <location evidence="5">Cell membrane</location>
        <topology evidence="5">Multi-pass membrane protein</topology>
    </subcellularLocation>
    <subcellularLocation>
        <location evidence="1">Membrane</location>
        <topology evidence="1">Multi-pass membrane protein</topology>
    </subcellularLocation>
</comment>
<dbReference type="EMBL" id="QBIU01000001">
    <property type="protein sequence ID" value="MWV69476.1"/>
    <property type="molecule type" value="Genomic_DNA"/>
</dbReference>
<name>A0A347VT84_9HELI</name>
<keyword evidence="5" id="KW-1003">Cell membrane</keyword>
<dbReference type="RefSeq" id="WP_034572645.1">
    <property type="nucleotide sequence ID" value="NZ_JRMP02000017.1"/>
</dbReference>
<reference evidence="7" key="3">
    <citation type="submission" date="2018-04" db="EMBL/GenBank/DDBJ databases">
        <authorList>
            <person name="Sheh A."/>
            <person name="Shen Z."/>
            <person name="Mannion A.J."/>
            <person name="Fox J.G."/>
        </authorList>
    </citation>
    <scope>NUCLEOTIDE SEQUENCE</scope>
    <source>
        <strain evidence="7">MIT 97-6194</strain>
    </source>
</reference>
<proteinExistence type="inferred from homology"/>
<feature type="transmembrane region" description="Helical" evidence="5">
    <location>
        <begin position="208"/>
        <end position="230"/>
    </location>
</feature>
<feature type="transmembrane region" description="Helical" evidence="5">
    <location>
        <begin position="141"/>
        <end position="174"/>
    </location>
</feature>
<dbReference type="GO" id="GO:0005886">
    <property type="term" value="C:plasma membrane"/>
    <property type="evidence" value="ECO:0007669"/>
    <property type="project" value="UniProtKB-SubCell"/>
</dbReference>
<dbReference type="PANTHER" id="PTHR43701">
    <property type="entry name" value="MEMBRANE TRANSPORTER PROTEIN MJ0441-RELATED"/>
    <property type="match status" value="1"/>
</dbReference>
<dbReference type="PANTHER" id="PTHR43701:SF2">
    <property type="entry name" value="MEMBRANE TRANSPORTER PROTEIN YJNA-RELATED"/>
    <property type="match status" value="1"/>
</dbReference>
<feature type="transmembrane region" description="Helical" evidence="5">
    <location>
        <begin position="107"/>
        <end position="129"/>
    </location>
</feature>
<feature type="transmembrane region" description="Helical" evidence="5">
    <location>
        <begin position="79"/>
        <end position="101"/>
    </location>
</feature>
<comment type="similarity">
    <text evidence="5">Belongs to the 4-toluene sulfonate uptake permease (TSUP) (TC 2.A.102) family.</text>
</comment>
<keyword evidence="4 5" id="KW-0472">Membrane</keyword>
<keyword evidence="3 5" id="KW-1133">Transmembrane helix</keyword>
<dbReference type="OrthoDB" id="5329774at2"/>
<feature type="transmembrane region" description="Helical" evidence="5">
    <location>
        <begin position="7"/>
        <end position="29"/>
    </location>
</feature>
<evidence type="ECO:0000313" key="6">
    <source>
        <dbReference type="EMBL" id="MWV69476.1"/>
    </source>
</evidence>
<reference evidence="7 8" key="1">
    <citation type="journal article" date="2014" name="Genome Announc.">
        <title>Draft genome sequences of eight enterohepatic helicobacter species isolated from both laboratory and wild rodents.</title>
        <authorList>
            <person name="Sheh A."/>
            <person name="Shen Z."/>
            <person name="Fox J.G."/>
        </authorList>
    </citation>
    <scope>NUCLEOTIDE SEQUENCE [LARGE SCALE GENOMIC DNA]</scope>
    <source>
        <strain evidence="7 8">MIT 97-6194</strain>
    </source>
</reference>
<evidence type="ECO:0000256" key="4">
    <source>
        <dbReference type="ARBA" id="ARBA00023136"/>
    </source>
</evidence>
<dbReference type="AlphaFoldDB" id="A0A347VT84"/>
<comment type="caution">
    <text evidence="7">The sequence shown here is derived from an EMBL/GenBank/DDBJ whole genome shotgun (WGS) entry which is preliminary data.</text>
</comment>
<evidence type="ECO:0000313" key="7">
    <source>
        <dbReference type="EMBL" id="TLD92943.1"/>
    </source>
</evidence>
<dbReference type="Proteomes" id="UP000477070">
    <property type="component" value="Unassembled WGS sequence"/>
</dbReference>
<evidence type="ECO:0000256" key="3">
    <source>
        <dbReference type="ARBA" id="ARBA00022989"/>
    </source>
</evidence>
<evidence type="ECO:0000256" key="2">
    <source>
        <dbReference type="ARBA" id="ARBA00022692"/>
    </source>
</evidence>
<keyword evidence="8" id="KW-1185">Reference proteome</keyword>
<evidence type="ECO:0000313" key="9">
    <source>
        <dbReference type="Proteomes" id="UP000477070"/>
    </source>
</evidence>
<reference evidence="6 9" key="4">
    <citation type="submission" date="2019-12" db="EMBL/GenBank/DDBJ databases">
        <title>Multi-Generational Helicobacter saguini Isolates.</title>
        <authorList>
            <person name="Mannion A."/>
            <person name="Shen Z."/>
            <person name="Fox J.G."/>
        </authorList>
    </citation>
    <scope>NUCLEOTIDE SEQUENCE [LARGE SCALE GENOMIC DNA]</scope>
    <source>
        <strain evidence="6">16-048</strain>
        <strain evidence="9">16-048 (F4)</strain>
    </source>
</reference>
<dbReference type="Pfam" id="PF01925">
    <property type="entry name" value="TauE"/>
    <property type="match status" value="1"/>
</dbReference>
<feature type="transmembrane region" description="Helical" evidence="5">
    <location>
        <begin position="180"/>
        <end position="201"/>
    </location>
</feature>
<dbReference type="InterPro" id="IPR002781">
    <property type="entry name" value="TM_pro_TauE-like"/>
</dbReference>
<organism evidence="7 8">
    <name type="scientific">Helicobacter saguini</name>
    <dbReference type="NCBI Taxonomy" id="1548018"/>
    <lineage>
        <taxon>Bacteria</taxon>
        <taxon>Pseudomonadati</taxon>
        <taxon>Campylobacterota</taxon>
        <taxon>Epsilonproteobacteria</taxon>
        <taxon>Campylobacterales</taxon>
        <taxon>Helicobacteraceae</taxon>
        <taxon>Helicobacter</taxon>
    </lineage>
</organism>
<evidence type="ECO:0000313" key="8">
    <source>
        <dbReference type="Proteomes" id="UP000029714"/>
    </source>
</evidence>
<accession>A0A347VT84</accession>
<dbReference type="InterPro" id="IPR051598">
    <property type="entry name" value="TSUP/Inactive_protease-like"/>
</dbReference>
<feature type="transmembrane region" description="Helical" evidence="5">
    <location>
        <begin position="49"/>
        <end position="67"/>
    </location>
</feature>
<evidence type="ECO:0000256" key="5">
    <source>
        <dbReference type="RuleBase" id="RU363041"/>
    </source>
</evidence>
<dbReference type="STRING" id="1548018.LS64_09685"/>
<evidence type="ECO:0000256" key="1">
    <source>
        <dbReference type="ARBA" id="ARBA00004141"/>
    </source>
</evidence>
<gene>
    <name evidence="6" type="ORF">DCO61_05495</name>
    <name evidence="7" type="ORF">LS64_009650</name>
</gene>
<feature type="transmembrane region" description="Helical" evidence="5">
    <location>
        <begin position="242"/>
        <end position="259"/>
    </location>
</feature>
<reference evidence="7 8" key="2">
    <citation type="journal article" date="2016" name="Infect. Immun.">
        <title>Helicobacter saguini, a Novel Helicobacter Isolated from Cotton-Top Tamarins with Ulcerative Colitis, Has Proinflammatory Properties and Induces Typhlocolitis and Dysplasia in Gnotobiotic IL-10-/- Mice.</title>
        <authorList>
            <person name="Shen Z."/>
            <person name="Mannion A."/>
            <person name="Whary M.T."/>
            <person name="Muthupalani S."/>
            <person name="Sheh A."/>
            <person name="Feng Y."/>
            <person name="Gong G."/>
            <person name="Vandamme P."/>
            <person name="Holcombe H.R."/>
            <person name="Paster B.J."/>
            <person name="Fox J.G."/>
        </authorList>
    </citation>
    <scope>NUCLEOTIDE SEQUENCE [LARGE SCALE GENOMIC DNA]</scope>
    <source>
        <strain evidence="7 8">MIT 97-6194</strain>
    </source>
</reference>
<dbReference type="EMBL" id="JRMP02000017">
    <property type="protein sequence ID" value="TLD92943.1"/>
    <property type="molecule type" value="Genomic_DNA"/>
</dbReference>
<dbReference type="Proteomes" id="UP000029714">
    <property type="component" value="Unassembled WGS sequence"/>
</dbReference>
<keyword evidence="2 5" id="KW-0812">Transmembrane</keyword>
<sequence>MEFLTLAFLGVVTGVIAALFGLGGGMIIVPAVLYSHYFLPNLEFSAHDAIAISVLQMIFSSVFGTFLNIFKKKNLDLKIAFFLGLGGLLGASCSGFLLSLVDSKHLTLAFLLVSLATFYKFAFGGKTAARKVQMSANKQAIILILVGALTGVFAISLGIGGGLILTPLLAYFLGFDTKKIMPLSLFFIMFASIAGSLSFSTHGLSSDAVLHAGVVIGSFSILGVLIGSKILDSISLKHHRKLLMGIYIISILATLNKVLEYYGIFK</sequence>